<dbReference type="AlphaFoldDB" id="A0A7C9EBR5"/>
<feature type="region of interest" description="Disordered" evidence="1">
    <location>
        <begin position="38"/>
        <end position="64"/>
    </location>
</feature>
<feature type="compositionally biased region" description="Polar residues" evidence="1">
    <location>
        <begin position="38"/>
        <end position="47"/>
    </location>
</feature>
<accession>A0A7C9EBR5</accession>
<reference evidence="2" key="1">
    <citation type="journal article" date="2013" name="J. Plant Res.">
        <title>Effect of fungi and light on seed germination of three Opuntia species from semiarid lands of central Mexico.</title>
        <authorList>
            <person name="Delgado-Sanchez P."/>
            <person name="Jimenez-Bremont J.F."/>
            <person name="Guerrero-Gonzalez Mde L."/>
            <person name="Flores J."/>
        </authorList>
    </citation>
    <scope>NUCLEOTIDE SEQUENCE</scope>
    <source>
        <tissue evidence="2">Cladode</tissue>
    </source>
</reference>
<name>A0A7C9EBR5_OPUST</name>
<proteinExistence type="predicted"/>
<evidence type="ECO:0000256" key="1">
    <source>
        <dbReference type="SAM" id="MobiDB-lite"/>
    </source>
</evidence>
<dbReference type="EMBL" id="GISG01200751">
    <property type="protein sequence ID" value="MBA4658468.1"/>
    <property type="molecule type" value="Transcribed_RNA"/>
</dbReference>
<sequence length="111" mass="11795">MGSLGRVRARVSGLGMVGARLLLLFPLLLLLLSASSGPRRQPLTSPGRTAVAGHPARRSPLSLYPSRTGAGQNQGLAAVSLVAFNTAITGRRRRCHRRRLRSPALTWSGMG</sequence>
<organism evidence="2">
    <name type="scientific">Opuntia streptacantha</name>
    <name type="common">Prickly pear cactus</name>
    <name type="synonym">Opuntia cardona</name>
    <dbReference type="NCBI Taxonomy" id="393608"/>
    <lineage>
        <taxon>Eukaryota</taxon>
        <taxon>Viridiplantae</taxon>
        <taxon>Streptophyta</taxon>
        <taxon>Embryophyta</taxon>
        <taxon>Tracheophyta</taxon>
        <taxon>Spermatophyta</taxon>
        <taxon>Magnoliopsida</taxon>
        <taxon>eudicotyledons</taxon>
        <taxon>Gunneridae</taxon>
        <taxon>Pentapetalae</taxon>
        <taxon>Caryophyllales</taxon>
        <taxon>Cactineae</taxon>
        <taxon>Cactaceae</taxon>
        <taxon>Opuntioideae</taxon>
        <taxon>Opuntia</taxon>
    </lineage>
</organism>
<evidence type="ECO:0000313" key="2">
    <source>
        <dbReference type="EMBL" id="MBA4658468.1"/>
    </source>
</evidence>
<reference evidence="2" key="2">
    <citation type="submission" date="2020-07" db="EMBL/GenBank/DDBJ databases">
        <authorList>
            <person name="Vera ALvarez R."/>
            <person name="Arias-Moreno D.M."/>
            <person name="Jimenez-Jacinto V."/>
            <person name="Jimenez-Bremont J.F."/>
            <person name="Swaminathan K."/>
            <person name="Moose S.P."/>
            <person name="Guerrero-Gonzalez M.L."/>
            <person name="Marino-Ramirez L."/>
            <person name="Landsman D."/>
            <person name="Rodriguez-Kessler M."/>
            <person name="Delgado-Sanchez P."/>
        </authorList>
    </citation>
    <scope>NUCLEOTIDE SEQUENCE</scope>
    <source>
        <tissue evidence="2">Cladode</tissue>
    </source>
</reference>
<protein>
    <submittedName>
        <fullName evidence="2">Uncharacterized protein</fullName>
    </submittedName>
</protein>
<dbReference type="EMBL" id="GISG01200752">
    <property type="protein sequence ID" value="MBA4658469.1"/>
    <property type="molecule type" value="Transcribed_RNA"/>
</dbReference>